<sequence length="139" mass="15381">MRVIVMVKATGDSEAGLMPEPEMFEAMGRFNEELMAAGILKAGDGLKPSAHGARVRFDGKSRTVTPGPFGPAEELVAGFWLWEVRDLEEAIDWVKRCPNPMPGPSDIEIRPLYEMEDFGDALPPDVAAQEAEHRRRLDS</sequence>
<gene>
    <name evidence="4" type="ORF">D1114_00785</name>
</gene>
<feature type="region of interest" description="Disordered" evidence="2">
    <location>
        <begin position="120"/>
        <end position="139"/>
    </location>
</feature>
<dbReference type="InterPro" id="IPR011008">
    <property type="entry name" value="Dimeric_a/b-barrel"/>
</dbReference>
<reference evidence="4 5" key="1">
    <citation type="submission" date="2018-08" db="EMBL/GenBank/DDBJ databases">
        <title>Draft genome sequence of Rhodobacter sphaeroides FY.</title>
        <authorList>
            <person name="Rayyan A."/>
            <person name="Meyer T.E."/>
            <person name="Kyndt J.A."/>
        </authorList>
    </citation>
    <scope>NUCLEOTIDE SEQUENCE [LARGE SCALE GENOMIC DNA]</scope>
    <source>
        <strain evidence="4 5">FY</strain>
    </source>
</reference>
<organism evidence="4 5">
    <name type="scientific">Cereibacter sphaeroides</name>
    <name type="common">Rhodobacter sphaeroides</name>
    <dbReference type="NCBI Taxonomy" id="1063"/>
    <lineage>
        <taxon>Bacteria</taxon>
        <taxon>Pseudomonadati</taxon>
        <taxon>Pseudomonadota</taxon>
        <taxon>Alphaproteobacteria</taxon>
        <taxon>Rhodobacterales</taxon>
        <taxon>Paracoccaceae</taxon>
        <taxon>Cereibacter</taxon>
    </lineage>
</organism>
<evidence type="ECO:0000256" key="2">
    <source>
        <dbReference type="SAM" id="MobiDB-lite"/>
    </source>
</evidence>
<feature type="compositionally biased region" description="Basic and acidic residues" evidence="2">
    <location>
        <begin position="130"/>
        <end position="139"/>
    </location>
</feature>
<comment type="caution">
    <text evidence="4">The sequence shown here is derived from an EMBL/GenBank/DDBJ whole genome shotgun (WGS) entry which is preliminary data.</text>
</comment>
<dbReference type="AlphaFoldDB" id="A0AAX1URB0"/>
<accession>A0AAX1URB0</accession>
<evidence type="ECO:0000256" key="1">
    <source>
        <dbReference type="ARBA" id="ARBA00007689"/>
    </source>
</evidence>
<dbReference type="EMBL" id="QWGP01000001">
    <property type="protein sequence ID" value="RHZ98653.1"/>
    <property type="molecule type" value="Genomic_DNA"/>
</dbReference>
<dbReference type="InterPro" id="IPR005545">
    <property type="entry name" value="YCII"/>
</dbReference>
<evidence type="ECO:0000259" key="3">
    <source>
        <dbReference type="Pfam" id="PF03795"/>
    </source>
</evidence>
<dbReference type="PANTHER" id="PTHR35174">
    <property type="entry name" value="BLL7171 PROTEIN-RELATED"/>
    <property type="match status" value="1"/>
</dbReference>
<dbReference type="Gene3D" id="3.30.70.1060">
    <property type="entry name" value="Dimeric alpha+beta barrel"/>
    <property type="match status" value="1"/>
</dbReference>
<proteinExistence type="inferred from homology"/>
<dbReference type="Proteomes" id="UP000266305">
    <property type="component" value="Unassembled WGS sequence"/>
</dbReference>
<evidence type="ECO:0000313" key="5">
    <source>
        <dbReference type="Proteomes" id="UP000266305"/>
    </source>
</evidence>
<feature type="domain" description="YCII-related" evidence="3">
    <location>
        <begin position="1"/>
        <end position="109"/>
    </location>
</feature>
<dbReference type="SUPFAM" id="SSF54909">
    <property type="entry name" value="Dimeric alpha+beta barrel"/>
    <property type="match status" value="1"/>
</dbReference>
<dbReference type="PANTHER" id="PTHR35174:SF4">
    <property type="entry name" value="BLL7163 PROTEIN"/>
    <property type="match status" value="1"/>
</dbReference>
<protein>
    <submittedName>
        <fullName evidence="4">YciI family protein</fullName>
    </submittedName>
</protein>
<evidence type="ECO:0000313" key="4">
    <source>
        <dbReference type="EMBL" id="RHZ98653.1"/>
    </source>
</evidence>
<dbReference type="RefSeq" id="WP_118999027.1">
    <property type="nucleotide sequence ID" value="NZ_QWGP01000001.1"/>
</dbReference>
<comment type="similarity">
    <text evidence="1">Belongs to the YciI family.</text>
</comment>
<dbReference type="Pfam" id="PF03795">
    <property type="entry name" value="YCII"/>
    <property type="match status" value="1"/>
</dbReference>
<name>A0AAX1URB0_CERSP</name>